<organism evidence="2 3">
    <name type="scientific">Kingdonia uniflora</name>
    <dbReference type="NCBI Taxonomy" id="39325"/>
    <lineage>
        <taxon>Eukaryota</taxon>
        <taxon>Viridiplantae</taxon>
        <taxon>Streptophyta</taxon>
        <taxon>Embryophyta</taxon>
        <taxon>Tracheophyta</taxon>
        <taxon>Spermatophyta</taxon>
        <taxon>Magnoliopsida</taxon>
        <taxon>Ranunculales</taxon>
        <taxon>Circaeasteraceae</taxon>
        <taxon>Kingdonia</taxon>
    </lineage>
</organism>
<keyword evidence="3" id="KW-1185">Reference proteome</keyword>
<feature type="region of interest" description="Disordered" evidence="1">
    <location>
        <begin position="27"/>
        <end position="54"/>
    </location>
</feature>
<evidence type="ECO:0000256" key="1">
    <source>
        <dbReference type="SAM" id="MobiDB-lite"/>
    </source>
</evidence>
<comment type="caution">
    <text evidence="2">The sequence shown here is derived from an EMBL/GenBank/DDBJ whole genome shotgun (WGS) entry which is preliminary data.</text>
</comment>
<feature type="non-terminal residue" evidence="2">
    <location>
        <position position="54"/>
    </location>
</feature>
<dbReference type="EMBL" id="JACGCM010001009">
    <property type="protein sequence ID" value="KAF6162996.1"/>
    <property type="molecule type" value="Genomic_DNA"/>
</dbReference>
<protein>
    <submittedName>
        <fullName evidence="2">Uncharacterized protein</fullName>
    </submittedName>
</protein>
<sequence>MYHVNPSTRLILGGDLQIFQVSNIRANSRGTNGRKTKPTGMHCGRTRSTSIRLR</sequence>
<proteinExistence type="predicted"/>
<dbReference type="Proteomes" id="UP000541444">
    <property type="component" value="Unassembled WGS sequence"/>
</dbReference>
<evidence type="ECO:0000313" key="3">
    <source>
        <dbReference type="Proteomes" id="UP000541444"/>
    </source>
</evidence>
<evidence type="ECO:0000313" key="2">
    <source>
        <dbReference type="EMBL" id="KAF6162996.1"/>
    </source>
</evidence>
<dbReference type="AlphaFoldDB" id="A0A7J7N793"/>
<accession>A0A7J7N793</accession>
<name>A0A7J7N793_9MAGN</name>
<reference evidence="2 3" key="1">
    <citation type="journal article" date="2020" name="IScience">
        <title>Genome Sequencing of the Endangered Kingdonia uniflora (Circaeasteraceae, Ranunculales) Reveals Potential Mechanisms of Evolutionary Specialization.</title>
        <authorList>
            <person name="Sun Y."/>
            <person name="Deng T."/>
            <person name="Zhang A."/>
            <person name="Moore M.J."/>
            <person name="Landis J.B."/>
            <person name="Lin N."/>
            <person name="Zhang H."/>
            <person name="Zhang X."/>
            <person name="Huang J."/>
            <person name="Zhang X."/>
            <person name="Sun H."/>
            <person name="Wang H."/>
        </authorList>
    </citation>
    <scope>NUCLEOTIDE SEQUENCE [LARGE SCALE GENOMIC DNA]</scope>
    <source>
        <strain evidence="2">TB1705</strain>
        <tissue evidence="2">Leaf</tissue>
    </source>
</reference>
<gene>
    <name evidence="2" type="ORF">GIB67_021145</name>
</gene>